<evidence type="ECO:0000313" key="8">
    <source>
        <dbReference type="Proteomes" id="UP000276776"/>
    </source>
</evidence>
<feature type="compositionally biased region" description="Low complexity" evidence="5">
    <location>
        <begin position="302"/>
        <end position="314"/>
    </location>
</feature>
<feature type="DNA-binding region" description="HMG box" evidence="4">
    <location>
        <begin position="86"/>
        <end position="154"/>
    </location>
</feature>
<dbReference type="STRING" id="103827.A0A158RC47"/>
<protein>
    <submittedName>
        <fullName evidence="9">HMG box domain-containing protein</fullName>
    </submittedName>
</protein>
<feature type="region of interest" description="Disordered" evidence="5">
    <location>
        <begin position="28"/>
        <end position="70"/>
    </location>
</feature>
<dbReference type="GO" id="GO:0000978">
    <property type="term" value="F:RNA polymerase II cis-regulatory region sequence-specific DNA binding"/>
    <property type="evidence" value="ECO:0007669"/>
    <property type="project" value="TreeGrafter"/>
</dbReference>
<dbReference type="SMART" id="SM00398">
    <property type="entry name" value="HMG"/>
    <property type="match status" value="1"/>
</dbReference>
<keyword evidence="3 4" id="KW-0539">Nucleus</keyword>
<evidence type="ECO:0000259" key="6">
    <source>
        <dbReference type="PROSITE" id="PS50118"/>
    </source>
</evidence>
<keyword evidence="8" id="KW-1185">Reference proteome</keyword>
<dbReference type="Pfam" id="PF00505">
    <property type="entry name" value="HMG_box"/>
    <property type="match status" value="1"/>
</dbReference>
<evidence type="ECO:0000313" key="7">
    <source>
        <dbReference type="EMBL" id="VDN03757.1"/>
    </source>
</evidence>
<dbReference type="CDD" id="cd01388">
    <property type="entry name" value="HMG-box_SoxB"/>
    <property type="match status" value="1"/>
</dbReference>
<dbReference type="GO" id="GO:0007420">
    <property type="term" value="P:brain development"/>
    <property type="evidence" value="ECO:0007669"/>
    <property type="project" value="TreeGrafter"/>
</dbReference>
<feature type="region of interest" description="Disordered" evidence="5">
    <location>
        <begin position="292"/>
        <end position="314"/>
    </location>
</feature>
<evidence type="ECO:0000256" key="1">
    <source>
        <dbReference type="ARBA" id="ARBA00004123"/>
    </source>
</evidence>
<dbReference type="Gene3D" id="1.10.30.10">
    <property type="entry name" value="High mobility group box domain"/>
    <property type="match status" value="1"/>
</dbReference>
<evidence type="ECO:0000313" key="9">
    <source>
        <dbReference type="WBParaSite" id="TCLT_0000641801-mRNA-1"/>
    </source>
</evidence>
<dbReference type="PANTHER" id="PTHR10270:SF324">
    <property type="entry name" value="SOX DOMAIN-CONTAINING PROTEIN DICHAETE-RELATED"/>
    <property type="match status" value="1"/>
</dbReference>
<feature type="domain" description="HMG box" evidence="6">
    <location>
        <begin position="86"/>
        <end position="154"/>
    </location>
</feature>
<evidence type="ECO:0000256" key="2">
    <source>
        <dbReference type="ARBA" id="ARBA00023125"/>
    </source>
</evidence>
<evidence type="ECO:0000256" key="3">
    <source>
        <dbReference type="ARBA" id="ARBA00023242"/>
    </source>
</evidence>
<keyword evidence="2 4" id="KW-0238">DNA-binding</keyword>
<reference evidence="9" key="1">
    <citation type="submission" date="2016-04" db="UniProtKB">
        <authorList>
            <consortium name="WormBaseParasite"/>
        </authorList>
    </citation>
    <scope>IDENTIFICATION</scope>
</reference>
<dbReference type="GO" id="GO:0000122">
    <property type="term" value="P:negative regulation of transcription by RNA polymerase II"/>
    <property type="evidence" value="ECO:0007669"/>
    <property type="project" value="TreeGrafter"/>
</dbReference>
<dbReference type="GO" id="GO:0001228">
    <property type="term" value="F:DNA-binding transcription activator activity, RNA polymerase II-specific"/>
    <property type="evidence" value="ECO:0007669"/>
    <property type="project" value="TreeGrafter"/>
</dbReference>
<evidence type="ECO:0000256" key="4">
    <source>
        <dbReference type="PROSITE-ProRule" id="PRU00267"/>
    </source>
</evidence>
<dbReference type="FunFam" id="1.10.30.10:FF:000002">
    <property type="entry name" value="transcription factor Sox-2"/>
    <property type="match status" value="1"/>
</dbReference>
<dbReference type="PROSITE" id="PS50118">
    <property type="entry name" value="HMG_BOX_2"/>
    <property type="match status" value="1"/>
</dbReference>
<proteinExistence type="predicted"/>
<gene>
    <name evidence="7" type="ORF">TCLT_LOCUS6407</name>
</gene>
<reference evidence="7 8" key="2">
    <citation type="submission" date="2018-11" db="EMBL/GenBank/DDBJ databases">
        <authorList>
            <consortium name="Pathogen Informatics"/>
        </authorList>
    </citation>
    <scope>NUCLEOTIDE SEQUENCE [LARGE SCALE GENOMIC DNA]</scope>
</reference>
<feature type="compositionally biased region" description="Polar residues" evidence="5">
    <location>
        <begin position="58"/>
        <end position="70"/>
    </location>
</feature>
<dbReference type="AlphaFoldDB" id="A0A158RC47"/>
<name>A0A158RC47_THECL</name>
<dbReference type="PANTHER" id="PTHR10270">
    <property type="entry name" value="SOX TRANSCRIPTION FACTOR"/>
    <property type="match status" value="1"/>
</dbReference>
<dbReference type="InterPro" id="IPR009071">
    <property type="entry name" value="HMG_box_dom"/>
</dbReference>
<comment type="subcellular location">
    <subcellularLocation>
        <location evidence="1">Nucleus</location>
    </subcellularLocation>
</comment>
<dbReference type="GO" id="GO:0030182">
    <property type="term" value="P:neuron differentiation"/>
    <property type="evidence" value="ECO:0007669"/>
    <property type="project" value="TreeGrafter"/>
</dbReference>
<organism evidence="9">
    <name type="scientific">Thelazia callipaeda</name>
    <name type="common">Oriental eyeworm</name>
    <name type="synonym">Parasitic nematode</name>
    <dbReference type="NCBI Taxonomy" id="103827"/>
    <lineage>
        <taxon>Eukaryota</taxon>
        <taxon>Metazoa</taxon>
        <taxon>Ecdysozoa</taxon>
        <taxon>Nematoda</taxon>
        <taxon>Chromadorea</taxon>
        <taxon>Rhabditida</taxon>
        <taxon>Spirurina</taxon>
        <taxon>Spiruromorpha</taxon>
        <taxon>Thelazioidea</taxon>
        <taxon>Thelaziidae</taxon>
        <taxon>Thelazia</taxon>
    </lineage>
</organism>
<dbReference type="OMA" id="EWKQLCD"/>
<dbReference type="WBParaSite" id="TCLT_0000641801-mRNA-1">
    <property type="protein sequence ID" value="TCLT_0000641801-mRNA-1"/>
    <property type="gene ID" value="TCLT_0000641801"/>
</dbReference>
<sequence length="314" mass="34520">MAELRMLYPTVVTAPSASSASLSAPVASSHQLLADSNQRHQPQQQQLHVMDEEEDLGSVSSDGGRSSAASHAVGLTTNKLAMESHVKRPMNAFMVWSRGQRRKMAQDNPKMHNSEISKRLGAEWKQLCDAEKRPFIDEAKRLRALHMKEHPDYKYRPRRKPKTLPKMKEKYRFALPFTSFPSSNLLGQQTITPTTPFYPSMHPLDMAAKIAAESAALSKATEFPYYTPFFHPAASANSTSLMPAYNPYDLQRNVLAAYAMKTNVMAQAAAAAAAVQSPTSSCSNSICLSNNNNGNEHSRDGITSVISSSTSSNL</sequence>
<dbReference type="SUPFAM" id="SSF47095">
    <property type="entry name" value="HMG-box"/>
    <property type="match status" value="1"/>
</dbReference>
<dbReference type="EMBL" id="UYYF01004412">
    <property type="protein sequence ID" value="VDN03757.1"/>
    <property type="molecule type" value="Genomic_DNA"/>
</dbReference>
<dbReference type="Proteomes" id="UP000276776">
    <property type="component" value="Unassembled WGS sequence"/>
</dbReference>
<accession>A0A158RC47</accession>
<evidence type="ECO:0000256" key="5">
    <source>
        <dbReference type="SAM" id="MobiDB-lite"/>
    </source>
</evidence>
<dbReference type="InterPro" id="IPR050140">
    <property type="entry name" value="SRY-related_HMG-box_TF-like"/>
</dbReference>
<dbReference type="OrthoDB" id="6247875at2759"/>
<dbReference type="GO" id="GO:0005634">
    <property type="term" value="C:nucleus"/>
    <property type="evidence" value="ECO:0007669"/>
    <property type="project" value="UniProtKB-SubCell"/>
</dbReference>
<dbReference type="InterPro" id="IPR036910">
    <property type="entry name" value="HMG_box_dom_sf"/>
</dbReference>